<dbReference type="SUPFAM" id="SSF74650">
    <property type="entry name" value="Galactose mutarotase-like"/>
    <property type="match status" value="1"/>
</dbReference>
<dbReference type="Pfam" id="PF01263">
    <property type="entry name" value="Aldose_epim"/>
    <property type="match status" value="1"/>
</dbReference>
<dbReference type="InterPro" id="IPR011013">
    <property type="entry name" value="Gal_mutarotase_sf_dom"/>
</dbReference>
<keyword evidence="2" id="KW-1185">Reference proteome</keyword>
<protein>
    <submittedName>
        <fullName evidence="1">Aldose 1-epimerase</fullName>
    </submittedName>
</protein>
<dbReference type="STRING" id="2094558.A0A314U5Y2"/>
<dbReference type="InterPro" id="IPR008183">
    <property type="entry name" value="Aldose_1/G6P_1-epimerase"/>
</dbReference>
<dbReference type="GO" id="GO:0006006">
    <property type="term" value="P:glucose metabolic process"/>
    <property type="evidence" value="ECO:0007669"/>
    <property type="project" value="TreeGrafter"/>
</dbReference>
<proteinExistence type="predicted"/>
<organism evidence="1 2">
    <name type="scientific">Prunus yedoensis var. nudiflora</name>
    <dbReference type="NCBI Taxonomy" id="2094558"/>
    <lineage>
        <taxon>Eukaryota</taxon>
        <taxon>Viridiplantae</taxon>
        <taxon>Streptophyta</taxon>
        <taxon>Embryophyta</taxon>
        <taxon>Tracheophyta</taxon>
        <taxon>Spermatophyta</taxon>
        <taxon>Magnoliopsida</taxon>
        <taxon>eudicotyledons</taxon>
        <taxon>Gunneridae</taxon>
        <taxon>Pentapetalae</taxon>
        <taxon>rosids</taxon>
        <taxon>fabids</taxon>
        <taxon>Rosales</taxon>
        <taxon>Rosaceae</taxon>
        <taxon>Amygdaloideae</taxon>
        <taxon>Amygdaleae</taxon>
        <taxon>Prunus</taxon>
    </lineage>
</organism>
<reference evidence="1 2" key="1">
    <citation type="submission" date="2018-02" db="EMBL/GenBank/DDBJ databases">
        <title>Draft genome of wild Prunus yedoensis var. nudiflora.</title>
        <authorList>
            <person name="Baek S."/>
            <person name="Kim J.-H."/>
            <person name="Choi K."/>
            <person name="Kim G.-B."/>
            <person name="Cho A."/>
            <person name="Jang H."/>
            <person name="Shin C.-H."/>
            <person name="Yu H.-J."/>
            <person name="Mun J.-H."/>
        </authorList>
    </citation>
    <scope>NUCLEOTIDE SEQUENCE [LARGE SCALE GENOMIC DNA]</scope>
    <source>
        <strain evidence="2">cv. Jeju island</strain>
        <tissue evidence="1">Leaf</tissue>
    </source>
</reference>
<dbReference type="PANTHER" id="PTHR10091">
    <property type="entry name" value="ALDOSE-1-EPIMERASE"/>
    <property type="match status" value="1"/>
</dbReference>
<gene>
    <name evidence="1" type="ORF">Pyn_31312</name>
</gene>
<dbReference type="GO" id="GO:0004034">
    <property type="term" value="F:aldose 1-epimerase activity"/>
    <property type="evidence" value="ECO:0007669"/>
    <property type="project" value="TreeGrafter"/>
</dbReference>
<accession>A0A314U5Y2</accession>
<dbReference type="InterPro" id="IPR014718">
    <property type="entry name" value="GH-type_carb-bd"/>
</dbReference>
<dbReference type="OrthoDB" id="274691at2759"/>
<evidence type="ECO:0000313" key="2">
    <source>
        <dbReference type="Proteomes" id="UP000250321"/>
    </source>
</evidence>
<dbReference type="Proteomes" id="UP000250321">
    <property type="component" value="Unassembled WGS sequence"/>
</dbReference>
<dbReference type="GO" id="GO:0030246">
    <property type="term" value="F:carbohydrate binding"/>
    <property type="evidence" value="ECO:0007669"/>
    <property type="project" value="InterPro"/>
</dbReference>
<dbReference type="PANTHER" id="PTHR10091:SF0">
    <property type="entry name" value="GALACTOSE MUTAROTASE"/>
    <property type="match status" value="1"/>
</dbReference>
<name>A0A314U5Y2_PRUYE</name>
<dbReference type="Gene3D" id="2.70.98.10">
    <property type="match status" value="1"/>
</dbReference>
<dbReference type="AlphaFoldDB" id="A0A314U5Y2"/>
<dbReference type="GO" id="GO:0033499">
    <property type="term" value="P:galactose catabolic process via UDP-galactose, Leloir pathway"/>
    <property type="evidence" value="ECO:0007669"/>
    <property type="project" value="TreeGrafter"/>
</dbReference>
<evidence type="ECO:0000313" key="1">
    <source>
        <dbReference type="EMBL" id="PQM32650.1"/>
    </source>
</evidence>
<comment type="caution">
    <text evidence="1">The sequence shown here is derived from an EMBL/GenBank/DDBJ whole genome shotgun (WGS) entry which is preliminary data.</text>
</comment>
<sequence length="163" mass="18172">MESWLILSSGPFGAIVGRVANRICGAAFTLNGTRYELVANDGKNMIHGGPRGFSRVIWKVKRHEQESANPSIQFSYHSFDDEGGFPGDILVTVMYTLTGNKQLIVTMKAMALNKPTPVNLAQHAFWNVGGHNSSDVLYHYIQIFGPVSHQWIASLYQQVRLHQ</sequence>
<dbReference type="EMBL" id="PJQY01004003">
    <property type="protein sequence ID" value="PQM32650.1"/>
    <property type="molecule type" value="Genomic_DNA"/>
</dbReference>